<protein>
    <submittedName>
        <fullName evidence="1">Uncharacterized protein</fullName>
    </submittedName>
</protein>
<accession>A0A6A5AG23</accession>
<reference evidence="1 2" key="1">
    <citation type="submission" date="2019-06" db="EMBL/GenBank/DDBJ databases">
        <title>Genomics analysis of Aphanomyces spp. identifies a new class of oomycete effector associated with host adaptation.</title>
        <authorList>
            <person name="Gaulin E."/>
        </authorList>
    </citation>
    <scope>NUCLEOTIDE SEQUENCE [LARGE SCALE GENOMIC DNA]</scope>
    <source>
        <strain evidence="1 2">E</strain>
    </source>
</reference>
<organism evidence="1 2">
    <name type="scientific">Aphanomyces astaci</name>
    <name type="common">Crayfish plague agent</name>
    <dbReference type="NCBI Taxonomy" id="112090"/>
    <lineage>
        <taxon>Eukaryota</taxon>
        <taxon>Sar</taxon>
        <taxon>Stramenopiles</taxon>
        <taxon>Oomycota</taxon>
        <taxon>Saprolegniomycetes</taxon>
        <taxon>Saprolegniales</taxon>
        <taxon>Verrucalvaceae</taxon>
        <taxon>Aphanomyces</taxon>
    </lineage>
</organism>
<gene>
    <name evidence="1" type="ORF">AaE_008137</name>
</gene>
<sequence>MVTQLYSSSCPSVAQQTLVSQQQPYVATGRTWPLWCACGGGSVAFKLWEMVGLDEATHLVLVSKRTQMVATCDFLCPSCDVTTNVLPPFTGASGGTTAISPVQRDLLERFCNYELSIAV</sequence>
<dbReference type="AlphaFoldDB" id="A0A6A5AG23"/>
<name>A0A6A5AG23_APHAT</name>
<dbReference type="VEuPathDB" id="FungiDB:H257_07937"/>
<evidence type="ECO:0000313" key="2">
    <source>
        <dbReference type="Proteomes" id="UP000469452"/>
    </source>
</evidence>
<comment type="caution">
    <text evidence="1">The sequence shown here is derived from an EMBL/GenBank/DDBJ whole genome shotgun (WGS) entry which is preliminary data.</text>
</comment>
<proteinExistence type="predicted"/>
<dbReference type="EMBL" id="VJMI01013974">
    <property type="protein sequence ID" value="KAF0746413.1"/>
    <property type="molecule type" value="Genomic_DNA"/>
</dbReference>
<dbReference type="Proteomes" id="UP000469452">
    <property type="component" value="Unassembled WGS sequence"/>
</dbReference>
<evidence type="ECO:0000313" key="1">
    <source>
        <dbReference type="EMBL" id="KAF0746413.1"/>
    </source>
</evidence>